<keyword evidence="6" id="KW-1185">Reference proteome</keyword>
<evidence type="ECO:0000313" key="6">
    <source>
        <dbReference type="Proteomes" id="UP000237682"/>
    </source>
</evidence>
<dbReference type="Gene3D" id="1.10.10.60">
    <property type="entry name" value="Homeodomain-like"/>
    <property type="match status" value="2"/>
</dbReference>
<dbReference type="PANTHER" id="PTHR43130:SF3">
    <property type="entry name" value="HTH-TYPE TRANSCRIPTIONAL REGULATOR RV1931C"/>
    <property type="match status" value="1"/>
</dbReference>
<dbReference type="EMBL" id="PUEJ01000002">
    <property type="protein sequence ID" value="PRH88658.1"/>
    <property type="molecule type" value="Genomic_DNA"/>
</dbReference>
<dbReference type="PANTHER" id="PTHR43130">
    <property type="entry name" value="ARAC-FAMILY TRANSCRIPTIONAL REGULATOR"/>
    <property type="match status" value="1"/>
</dbReference>
<dbReference type="InterPro" id="IPR018062">
    <property type="entry name" value="HTH_AraC-typ_CS"/>
</dbReference>
<feature type="domain" description="HTH araC/xylS-type" evidence="4">
    <location>
        <begin position="222"/>
        <end position="320"/>
    </location>
</feature>
<dbReference type="PROSITE" id="PS01124">
    <property type="entry name" value="HTH_ARAC_FAMILY_2"/>
    <property type="match status" value="1"/>
</dbReference>
<gene>
    <name evidence="5" type="ORF">C5L14_05345</name>
</gene>
<dbReference type="Pfam" id="PF12833">
    <property type="entry name" value="HTH_18"/>
    <property type="match status" value="1"/>
</dbReference>
<dbReference type="Gene3D" id="3.40.50.880">
    <property type="match status" value="1"/>
</dbReference>
<comment type="caution">
    <text evidence="5">The sequence shown here is derived from an EMBL/GenBank/DDBJ whole genome shotgun (WGS) entry which is preliminary data.</text>
</comment>
<dbReference type="SUPFAM" id="SSF46689">
    <property type="entry name" value="Homeodomain-like"/>
    <property type="match status" value="2"/>
</dbReference>
<dbReference type="Proteomes" id="UP000237682">
    <property type="component" value="Unassembled WGS sequence"/>
</dbReference>
<sequence length="332" mass="37081">MNIRPDIGATHTVGFLLTPNFSMIAFAAAVEVLRLTNYVTGAKAFAWRLYSPDGQPIEASNGVALAVDGSYGDVGPMPEIIVCSGMDVQKYDHGPLIAKLRKLAFYGVSIGAVCTGTYILARAGLLDGHRCAIHWENYDSFREEFPEIDATQELFEIDRNRFTCAGGTASIDMMLALITAKKGAVIAALVTDELIHHRMRDSHERQRMELRARLGVSHPKLLAVIGEMDKRLERPVSCAQLARTVRLSPRQLERLFQRYLDTTPTRYYLEMRLNRARQLLRQTSMPILSVGLACGFVSASHFSKCYSEHFDRTPSEERKGMRVERNVATAIA</sequence>
<accession>A0A2S9QH40</accession>
<dbReference type="InterPro" id="IPR009057">
    <property type="entry name" value="Homeodomain-like_sf"/>
</dbReference>
<organism evidence="5 6">
    <name type="scientific">Labrys okinawensis</name>
    <dbReference type="NCBI Taxonomy" id="346911"/>
    <lineage>
        <taxon>Bacteria</taxon>
        <taxon>Pseudomonadati</taxon>
        <taxon>Pseudomonadota</taxon>
        <taxon>Alphaproteobacteria</taxon>
        <taxon>Hyphomicrobiales</taxon>
        <taxon>Xanthobacteraceae</taxon>
        <taxon>Labrys</taxon>
    </lineage>
</organism>
<dbReference type="InterPro" id="IPR029062">
    <property type="entry name" value="Class_I_gatase-like"/>
</dbReference>
<dbReference type="Pfam" id="PF01965">
    <property type="entry name" value="DJ-1_PfpI"/>
    <property type="match status" value="1"/>
</dbReference>
<keyword evidence="2" id="KW-0238">DNA-binding</keyword>
<evidence type="ECO:0000313" key="5">
    <source>
        <dbReference type="EMBL" id="PRH88658.1"/>
    </source>
</evidence>
<dbReference type="InterPro" id="IPR052158">
    <property type="entry name" value="INH-QAR"/>
</dbReference>
<evidence type="ECO:0000256" key="3">
    <source>
        <dbReference type="ARBA" id="ARBA00023163"/>
    </source>
</evidence>
<dbReference type="OrthoDB" id="9793400at2"/>
<dbReference type="CDD" id="cd03136">
    <property type="entry name" value="GATase1_AraC_ArgR_like"/>
    <property type="match status" value="1"/>
</dbReference>
<dbReference type="RefSeq" id="WP_082979449.1">
    <property type="nucleotide sequence ID" value="NZ_PUEJ01000002.1"/>
</dbReference>
<name>A0A2S9QH40_9HYPH</name>
<dbReference type="SMART" id="SM00342">
    <property type="entry name" value="HTH_ARAC"/>
    <property type="match status" value="1"/>
</dbReference>
<protein>
    <submittedName>
        <fullName evidence="5">GlxA family transcriptional regulator</fullName>
    </submittedName>
</protein>
<reference evidence="5 6" key="1">
    <citation type="submission" date="2018-02" db="EMBL/GenBank/DDBJ databases">
        <title>Whole genome sequencing of endophytic bacterium.</title>
        <authorList>
            <person name="Eedara R."/>
            <person name="Podile A.R."/>
        </authorList>
    </citation>
    <scope>NUCLEOTIDE SEQUENCE [LARGE SCALE GENOMIC DNA]</scope>
    <source>
        <strain evidence="5 6">RP1T</strain>
    </source>
</reference>
<keyword evidence="3" id="KW-0804">Transcription</keyword>
<dbReference type="GO" id="GO:0043565">
    <property type="term" value="F:sequence-specific DNA binding"/>
    <property type="evidence" value="ECO:0007669"/>
    <property type="project" value="InterPro"/>
</dbReference>
<keyword evidence="1" id="KW-0805">Transcription regulation</keyword>
<dbReference type="SUPFAM" id="SSF52317">
    <property type="entry name" value="Class I glutamine amidotransferase-like"/>
    <property type="match status" value="1"/>
</dbReference>
<evidence type="ECO:0000256" key="1">
    <source>
        <dbReference type="ARBA" id="ARBA00023015"/>
    </source>
</evidence>
<dbReference type="InterPro" id="IPR002818">
    <property type="entry name" value="DJ-1/PfpI"/>
</dbReference>
<evidence type="ECO:0000259" key="4">
    <source>
        <dbReference type="PROSITE" id="PS01124"/>
    </source>
</evidence>
<dbReference type="AlphaFoldDB" id="A0A2S9QH40"/>
<dbReference type="GO" id="GO:0003700">
    <property type="term" value="F:DNA-binding transcription factor activity"/>
    <property type="evidence" value="ECO:0007669"/>
    <property type="project" value="InterPro"/>
</dbReference>
<dbReference type="PROSITE" id="PS00041">
    <property type="entry name" value="HTH_ARAC_FAMILY_1"/>
    <property type="match status" value="1"/>
</dbReference>
<evidence type="ECO:0000256" key="2">
    <source>
        <dbReference type="ARBA" id="ARBA00023125"/>
    </source>
</evidence>
<proteinExistence type="predicted"/>
<dbReference type="InterPro" id="IPR018060">
    <property type="entry name" value="HTH_AraC"/>
</dbReference>